<sequence length="210" mass="23989">MDMNQLIQQVSDQVMERLTQNRPIYYVIGSHLTKVESYLLQQGMTVKKELPALEEAVQEHFIVVEISSLKSLIRIANLIAVNQLEDLVVESLLTGRPLFVQLTAEVPINSHLVSKINAAKRELIKMGARLIKENNLEYYFPPFGKSCRAPFEQTRCSKNGTSKKQLISLKVLKDNYPLDELTTFDLSPNMILTALARDYLRENNIQIVKE</sequence>
<dbReference type="PIRSF" id="PIRSF034981">
    <property type="entry name" value="Eut_put"/>
    <property type="match status" value="1"/>
</dbReference>
<comment type="caution">
    <text evidence="1">The sequence shown here is derived from an EMBL/GenBank/DDBJ whole genome shotgun (WGS) entry which is preliminary data.</text>
</comment>
<evidence type="ECO:0008006" key="3">
    <source>
        <dbReference type="Google" id="ProtNLM"/>
    </source>
</evidence>
<evidence type="ECO:0000313" key="2">
    <source>
        <dbReference type="Proteomes" id="UP000007815"/>
    </source>
</evidence>
<dbReference type="Proteomes" id="UP000007815">
    <property type="component" value="Unassembled WGS sequence"/>
</dbReference>
<evidence type="ECO:0000313" key="1">
    <source>
        <dbReference type="EMBL" id="EJN93728.1"/>
    </source>
</evidence>
<accession>A0ABN0GTJ0</accession>
<protein>
    <recommendedName>
        <fullName evidence="3">Ethanolamine utilization protein</fullName>
    </recommendedName>
</protein>
<organism evidence="1 2">
    <name type="scientific">Streptococcus ratti FA-1 = DSM 20564</name>
    <dbReference type="NCBI Taxonomy" id="699248"/>
    <lineage>
        <taxon>Bacteria</taxon>
        <taxon>Bacillati</taxon>
        <taxon>Bacillota</taxon>
        <taxon>Bacilli</taxon>
        <taxon>Lactobacillales</taxon>
        <taxon>Streptococcaceae</taxon>
        <taxon>Streptococcus</taxon>
    </lineage>
</organism>
<name>A0ABN0GTJ0_STRRT</name>
<dbReference type="EMBL" id="AJTZ01000005">
    <property type="protein sequence ID" value="EJN93728.1"/>
    <property type="molecule type" value="Genomic_DNA"/>
</dbReference>
<proteinExistence type="predicted"/>
<reference evidence="1 2" key="1">
    <citation type="submission" date="2009-12" db="EMBL/GenBank/DDBJ databases">
        <authorList>
            <person name="Lefebure T."/>
            <person name="Cornejo O.E."/>
            <person name="Pavinski Bitar P.D."/>
            <person name="Lang P."/>
            <person name="Stanhope M.J."/>
        </authorList>
    </citation>
    <scope>NUCLEOTIDE SEQUENCE [LARGE SCALE GENOMIC DNA]</scope>
    <source>
        <strain evidence="1 2">FA-1</strain>
    </source>
</reference>
<gene>
    <name evidence="1" type="ORF">SRA_04301</name>
</gene>
<dbReference type="InterPro" id="IPR013372">
    <property type="entry name" value="Eut_put"/>
</dbReference>
<keyword evidence="2" id="KW-1185">Reference proteome</keyword>